<dbReference type="Proteomes" id="UP000245489">
    <property type="component" value="Unassembled WGS sequence"/>
</dbReference>
<gene>
    <name evidence="2" type="ORF">LV89_01746</name>
</gene>
<accession>A0A316EAJ2</accession>
<reference evidence="2 3" key="1">
    <citation type="submission" date="2018-05" db="EMBL/GenBank/DDBJ databases">
        <title>Genomic Encyclopedia of Archaeal and Bacterial Type Strains, Phase II (KMG-II): from individual species to whole genera.</title>
        <authorList>
            <person name="Goeker M."/>
        </authorList>
    </citation>
    <scope>NUCLEOTIDE SEQUENCE [LARGE SCALE GENOMIC DNA]</scope>
    <source>
        <strain evidence="2 3">DSM 22214</strain>
    </source>
</reference>
<feature type="transmembrane region" description="Helical" evidence="1">
    <location>
        <begin position="82"/>
        <end position="101"/>
    </location>
</feature>
<dbReference type="InterPro" id="IPR046487">
    <property type="entry name" value="DUF6580"/>
</dbReference>
<keyword evidence="1" id="KW-0472">Membrane</keyword>
<feature type="transmembrane region" description="Helical" evidence="1">
    <location>
        <begin position="9"/>
        <end position="27"/>
    </location>
</feature>
<evidence type="ECO:0000256" key="1">
    <source>
        <dbReference type="SAM" id="Phobius"/>
    </source>
</evidence>
<dbReference type="EMBL" id="QGGO01000007">
    <property type="protein sequence ID" value="PWK27432.1"/>
    <property type="molecule type" value="Genomic_DNA"/>
</dbReference>
<keyword evidence="1" id="KW-1133">Transmembrane helix</keyword>
<evidence type="ECO:0000313" key="2">
    <source>
        <dbReference type="EMBL" id="PWK27432.1"/>
    </source>
</evidence>
<keyword evidence="1" id="KW-0812">Transmembrane</keyword>
<name>A0A316EAJ2_9BACT</name>
<feature type="transmembrane region" description="Helical" evidence="1">
    <location>
        <begin position="113"/>
        <end position="136"/>
    </location>
</feature>
<dbReference type="RefSeq" id="WP_229201493.1">
    <property type="nucleotide sequence ID" value="NZ_QGGO01000007.1"/>
</dbReference>
<feature type="transmembrane region" description="Helical" evidence="1">
    <location>
        <begin position="167"/>
        <end position="185"/>
    </location>
</feature>
<organism evidence="2 3">
    <name type="scientific">Arcicella aurantiaca</name>
    <dbReference type="NCBI Taxonomy" id="591202"/>
    <lineage>
        <taxon>Bacteria</taxon>
        <taxon>Pseudomonadati</taxon>
        <taxon>Bacteroidota</taxon>
        <taxon>Cytophagia</taxon>
        <taxon>Cytophagales</taxon>
        <taxon>Flectobacillaceae</taxon>
        <taxon>Arcicella</taxon>
    </lineage>
</organism>
<comment type="caution">
    <text evidence="2">The sequence shown here is derived from an EMBL/GenBank/DDBJ whole genome shotgun (WGS) entry which is preliminary data.</text>
</comment>
<evidence type="ECO:0000313" key="3">
    <source>
        <dbReference type="Proteomes" id="UP000245489"/>
    </source>
</evidence>
<dbReference type="AlphaFoldDB" id="A0A316EAJ2"/>
<sequence>MKQTLKPRFLTLLFFILVMAIIRILNVEKLTSFNEYTPLGAMCMFGGAYFSNKWKAILFPLGMLLVSDLVINKVVYQGKYGVMYSGWYWIYAIFGLITLYSKQILQKINVKNIFIAAICAAVGHWVLADTIVFIGGGTDLRTMLPLSRDWAGLQQCLIQGFPFMKNFLVGTLAYSGLMFGAFELLQVRFPKLAIA</sequence>
<dbReference type="Pfam" id="PF20221">
    <property type="entry name" value="DUF6580"/>
    <property type="match status" value="1"/>
</dbReference>
<protein>
    <submittedName>
        <fullName evidence="2">Uncharacterized protein</fullName>
    </submittedName>
</protein>
<keyword evidence="3" id="KW-1185">Reference proteome</keyword>
<feature type="transmembrane region" description="Helical" evidence="1">
    <location>
        <begin position="57"/>
        <end position="76"/>
    </location>
</feature>
<proteinExistence type="predicted"/>